<dbReference type="Proteomes" id="UP000670092">
    <property type="component" value="Unassembled WGS sequence"/>
</dbReference>
<dbReference type="OrthoDB" id="4183222at2759"/>
<name>A0A8H7Z359_AJECA</name>
<dbReference type="InterPro" id="IPR046368">
    <property type="entry name" value="Tag1"/>
</dbReference>
<keyword evidence="1" id="KW-0472">Membrane</keyword>
<comment type="caution">
    <text evidence="2">The sequence shown here is derived from an EMBL/GenBank/DDBJ whole genome shotgun (WGS) entry which is preliminary data.</text>
</comment>
<protein>
    <submittedName>
        <fullName evidence="2">DUF3712 superfamily domain-containing protein</fullName>
    </submittedName>
</protein>
<sequence>MSDKVEAGPVEVAPKPSFGARLKANFKRFWWLYLGIFIAVVLVVVLPVIYVGYPHIAQRDVNRSTLTIDSMEITDPSPESLAIKIEQTIGSKSNFHPQLDAFNATVTIAGNKSPFVTLQVPPVKAVDGAKSTINQRVAPNMDAFTDYAILVMKSEKLELEIDGKTGLREGSLPKTTVDYNKVITMKGLNSLKGFEVKNFSLASNQTDGSNMLGEVFIPNPSVLTLTLGDVTLDLSVDGQKIGTAKLPSLVIRPGDNNAKMRSTIDLAKVFPFVSGKDAKYKKGVIPLTIVGKSAVYGGKELPYFSAALASNTLEIELDLRPLLGSGGGK</sequence>
<dbReference type="EMBL" id="JAEVHI010000001">
    <property type="protein sequence ID" value="KAG5302977.1"/>
    <property type="molecule type" value="Genomic_DNA"/>
</dbReference>
<reference evidence="2 3" key="1">
    <citation type="submission" date="2021-01" db="EMBL/GenBank/DDBJ databases">
        <title>Chromosome-level genome assembly of a human fungal pathogen reveals clustering of transcriptionally co-regulated genes.</title>
        <authorList>
            <person name="Voorhies M."/>
            <person name="Cohen S."/>
            <person name="Shea T.P."/>
            <person name="Petrus S."/>
            <person name="Munoz J.F."/>
            <person name="Poplawski S."/>
            <person name="Goldman W.E."/>
            <person name="Michael T."/>
            <person name="Cuomo C.A."/>
            <person name="Sil A."/>
            <person name="Beyhan S."/>
        </authorList>
    </citation>
    <scope>NUCLEOTIDE SEQUENCE [LARGE SCALE GENOMIC DNA]</scope>
    <source>
        <strain evidence="2 3">G184AR</strain>
    </source>
</reference>
<accession>A0A8H7Z359</accession>
<dbReference type="PANTHER" id="PTHR35895">
    <property type="entry name" value="CHROMOSOME 16, WHOLE GENOME SHOTGUN SEQUENCE"/>
    <property type="match status" value="1"/>
</dbReference>
<dbReference type="InterPro" id="IPR022185">
    <property type="entry name" value="DUF3712"/>
</dbReference>
<keyword evidence="1" id="KW-0812">Transmembrane</keyword>
<organism evidence="2 3">
    <name type="scientific">Ajellomyces capsulatus</name>
    <name type="common">Darling's disease fungus</name>
    <name type="synonym">Histoplasma capsulatum</name>
    <dbReference type="NCBI Taxonomy" id="5037"/>
    <lineage>
        <taxon>Eukaryota</taxon>
        <taxon>Fungi</taxon>
        <taxon>Dikarya</taxon>
        <taxon>Ascomycota</taxon>
        <taxon>Pezizomycotina</taxon>
        <taxon>Eurotiomycetes</taxon>
        <taxon>Eurotiomycetidae</taxon>
        <taxon>Onygenales</taxon>
        <taxon>Ajellomycetaceae</taxon>
        <taxon>Histoplasma</taxon>
    </lineage>
</organism>
<dbReference type="Pfam" id="PF12505">
    <property type="entry name" value="DUF3712"/>
    <property type="match status" value="1"/>
</dbReference>
<proteinExistence type="predicted"/>
<dbReference type="AlphaFoldDB" id="A0A8H7Z359"/>
<dbReference type="VEuPathDB" id="FungiDB:I7I52_00799"/>
<evidence type="ECO:0000313" key="2">
    <source>
        <dbReference type="EMBL" id="KAG5302977.1"/>
    </source>
</evidence>
<evidence type="ECO:0000256" key="1">
    <source>
        <dbReference type="SAM" id="Phobius"/>
    </source>
</evidence>
<feature type="transmembrane region" description="Helical" evidence="1">
    <location>
        <begin position="30"/>
        <end position="53"/>
    </location>
</feature>
<dbReference type="SUPFAM" id="SSF117070">
    <property type="entry name" value="LEA14-like"/>
    <property type="match status" value="1"/>
</dbReference>
<keyword evidence="1" id="KW-1133">Transmembrane helix</keyword>
<dbReference type="GO" id="GO:0000329">
    <property type="term" value="C:fungal-type vacuole membrane"/>
    <property type="evidence" value="ECO:0007669"/>
    <property type="project" value="InterPro"/>
</dbReference>
<gene>
    <name evidence="2" type="ORF">I7I52_00799</name>
</gene>
<evidence type="ECO:0000313" key="3">
    <source>
        <dbReference type="Proteomes" id="UP000670092"/>
    </source>
</evidence>
<dbReference type="PANTHER" id="PTHR35895:SF1">
    <property type="entry name" value="LIPID-BINDING SERUM GLYCOPROTEIN C-TERMINAL DOMAIN-CONTAINING PROTEIN"/>
    <property type="match status" value="1"/>
</dbReference>